<dbReference type="Proteomes" id="UP001497516">
    <property type="component" value="Chromosome 9"/>
</dbReference>
<evidence type="ECO:0000256" key="1">
    <source>
        <dbReference type="SAM" id="MobiDB-lite"/>
    </source>
</evidence>
<feature type="compositionally biased region" description="Basic and acidic residues" evidence="1">
    <location>
        <begin position="18"/>
        <end position="30"/>
    </location>
</feature>
<feature type="compositionally biased region" description="Basic and acidic residues" evidence="1">
    <location>
        <begin position="44"/>
        <end position="56"/>
    </location>
</feature>
<feature type="region of interest" description="Disordered" evidence="1">
    <location>
        <begin position="18"/>
        <end position="72"/>
    </location>
</feature>
<accession>A0AAV2GPH1</accession>
<keyword evidence="3" id="KW-1185">Reference proteome</keyword>
<protein>
    <submittedName>
        <fullName evidence="2">Uncharacterized protein</fullName>
    </submittedName>
</protein>
<reference evidence="2 3" key="1">
    <citation type="submission" date="2024-04" db="EMBL/GenBank/DDBJ databases">
        <authorList>
            <person name="Fracassetti M."/>
        </authorList>
    </citation>
    <scope>NUCLEOTIDE SEQUENCE [LARGE SCALE GENOMIC DNA]</scope>
</reference>
<proteinExistence type="predicted"/>
<dbReference type="AlphaFoldDB" id="A0AAV2GPH1"/>
<sequence length="72" mass="8482">MEAALDAIKTQLEKIDRAQEEQATRMEAVEARLQQPEANPNLDPRPRQEERGRENRALPPLVHELKRHMHRH</sequence>
<evidence type="ECO:0000313" key="2">
    <source>
        <dbReference type="EMBL" id="CAL1411235.1"/>
    </source>
</evidence>
<evidence type="ECO:0000313" key="3">
    <source>
        <dbReference type="Proteomes" id="UP001497516"/>
    </source>
</evidence>
<dbReference type="EMBL" id="OZ034822">
    <property type="protein sequence ID" value="CAL1411235.1"/>
    <property type="molecule type" value="Genomic_DNA"/>
</dbReference>
<gene>
    <name evidence="2" type="ORF">LTRI10_LOCUS50606</name>
</gene>
<organism evidence="2 3">
    <name type="scientific">Linum trigynum</name>
    <dbReference type="NCBI Taxonomy" id="586398"/>
    <lineage>
        <taxon>Eukaryota</taxon>
        <taxon>Viridiplantae</taxon>
        <taxon>Streptophyta</taxon>
        <taxon>Embryophyta</taxon>
        <taxon>Tracheophyta</taxon>
        <taxon>Spermatophyta</taxon>
        <taxon>Magnoliopsida</taxon>
        <taxon>eudicotyledons</taxon>
        <taxon>Gunneridae</taxon>
        <taxon>Pentapetalae</taxon>
        <taxon>rosids</taxon>
        <taxon>fabids</taxon>
        <taxon>Malpighiales</taxon>
        <taxon>Linaceae</taxon>
        <taxon>Linum</taxon>
    </lineage>
</organism>
<name>A0AAV2GPH1_9ROSI</name>